<geneLocation type="plasmid" evidence="2 3">
    <name>unnamed1</name>
</geneLocation>
<accession>A0A6H0RWI9</accession>
<reference evidence="2 3" key="1">
    <citation type="submission" date="2019-04" db="EMBL/GenBank/DDBJ databases">
        <title>Draft, Whole-Genome Sequence of the Anthracene-degrading Mycobacterium frederiksbergense LB501T, Isolated from a Polycyclic Aromatic Hydrocarbon (PAH)-Contaminated Soil.</title>
        <authorList>
            <person name="Augelletti F."/>
        </authorList>
    </citation>
    <scope>NUCLEOTIDE SEQUENCE [LARGE SCALE GENOMIC DNA]</scope>
    <source>
        <strain evidence="2 3">LB 501T</strain>
        <plasmid evidence="2 3">unnamed1</plasmid>
    </source>
</reference>
<gene>
    <name evidence="2" type="ORF">EXE63_00075</name>
</gene>
<protein>
    <submittedName>
        <fullName evidence="2">Uncharacterized protein</fullName>
    </submittedName>
</protein>
<dbReference type="Proteomes" id="UP000501849">
    <property type="component" value="Plasmid unnamed1"/>
</dbReference>
<dbReference type="AlphaFoldDB" id="A0A6H0RWI9"/>
<proteinExistence type="predicted"/>
<dbReference type="KEGG" id="mfre:EXE63_00075"/>
<feature type="region of interest" description="Disordered" evidence="1">
    <location>
        <begin position="1"/>
        <end position="60"/>
    </location>
</feature>
<evidence type="ECO:0000313" key="2">
    <source>
        <dbReference type="EMBL" id="QIV79488.1"/>
    </source>
</evidence>
<keyword evidence="2" id="KW-0614">Plasmid</keyword>
<evidence type="ECO:0000313" key="3">
    <source>
        <dbReference type="Proteomes" id="UP000501849"/>
    </source>
</evidence>
<evidence type="ECO:0000256" key="1">
    <source>
        <dbReference type="SAM" id="MobiDB-lite"/>
    </source>
</evidence>
<keyword evidence="3" id="KW-1185">Reference proteome</keyword>
<name>A0A6H0RWI9_9MYCO</name>
<sequence>MNPQGPRQPGGGEHRPRPGGYPAGNPAPFDQQETQQGPVFRRPPQAPHHPQPRRVTRLTAVRATTTAAERTTGLIGAAALT</sequence>
<dbReference type="EMBL" id="CP038797">
    <property type="protein sequence ID" value="QIV79488.1"/>
    <property type="molecule type" value="Genomic_DNA"/>
</dbReference>
<organism evidence="2 3">
    <name type="scientific">Mycolicibacterium frederiksbergense</name>
    <dbReference type="NCBI Taxonomy" id="117567"/>
    <lineage>
        <taxon>Bacteria</taxon>
        <taxon>Bacillati</taxon>
        <taxon>Actinomycetota</taxon>
        <taxon>Actinomycetes</taxon>
        <taxon>Mycobacteriales</taxon>
        <taxon>Mycobacteriaceae</taxon>
        <taxon>Mycolicibacterium</taxon>
    </lineage>
</organism>